<accession>A0A212J3Y7</accession>
<proteinExistence type="predicted"/>
<dbReference type="EMBL" id="FLUN01000001">
    <property type="protein sequence ID" value="SBV94161.1"/>
    <property type="molecule type" value="Genomic_DNA"/>
</dbReference>
<gene>
    <name evidence="1" type="ORF">KL86CLO1_10476</name>
</gene>
<evidence type="ECO:0000313" key="1">
    <source>
        <dbReference type="EMBL" id="SBV94161.1"/>
    </source>
</evidence>
<dbReference type="AlphaFoldDB" id="A0A212J3Y7"/>
<reference evidence="1" key="1">
    <citation type="submission" date="2016-04" db="EMBL/GenBank/DDBJ databases">
        <authorList>
            <person name="Evans L.H."/>
            <person name="Alamgir A."/>
            <person name="Owens N."/>
            <person name="Weber N.D."/>
            <person name="Virtaneva K."/>
            <person name="Barbian K."/>
            <person name="Babar A."/>
            <person name="Rosenke K."/>
        </authorList>
    </citation>
    <scope>NUCLEOTIDE SEQUENCE</scope>
    <source>
        <strain evidence="1">86</strain>
    </source>
</reference>
<protein>
    <submittedName>
        <fullName evidence="1">Uncharacterized protein</fullName>
    </submittedName>
</protein>
<organism evidence="1">
    <name type="scientific">uncultured Eubacteriales bacterium</name>
    <dbReference type="NCBI Taxonomy" id="172733"/>
    <lineage>
        <taxon>Bacteria</taxon>
        <taxon>Bacillati</taxon>
        <taxon>Bacillota</taxon>
        <taxon>Clostridia</taxon>
        <taxon>Eubacteriales</taxon>
        <taxon>environmental samples</taxon>
    </lineage>
</organism>
<name>A0A212J3Y7_9FIRM</name>
<sequence>MLRGELFATDMVRAYQEGRKLHTARPVKPQPTTTDFKWAEDREDIDQNKLAAYKQKAYQNVKVRAEQSRTSKHRPGDYIYCRETWAEYDRLYYRASEPDAAEPIENGDARWFKWRPSIHMPREAARLFFRVTKVEVMRLEDVDEQFALDDGFEPNDDFNDFARDQARGLRHSGIPVEVHYSTALSEFKDFWEQTYGPDARWMWVYWTEPCSREEAMCDGAMRKLQEVR</sequence>